<feature type="region of interest" description="Disordered" evidence="8">
    <location>
        <begin position="540"/>
        <end position="575"/>
    </location>
</feature>
<dbReference type="Pfam" id="PF26550">
    <property type="entry name" value="Tricorn_2nd"/>
    <property type="match status" value="1"/>
</dbReference>
<dbReference type="Gene3D" id="2.130.10.10">
    <property type="entry name" value="YVTN repeat-like/Quinoprotein amine dehydrogenase"/>
    <property type="match status" value="1"/>
</dbReference>
<dbReference type="RefSeq" id="WP_261695492.1">
    <property type="nucleotide sequence ID" value="NZ_CP104694.1"/>
</dbReference>
<dbReference type="InterPro" id="IPR029414">
    <property type="entry name" value="Tricorn_PDZ"/>
</dbReference>
<accession>A0ABY6BGU0</accession>
<evidence type="ECO:0000256" key="6">
    <source>
        <dbReference type="ARBA" id="ARBA00022825"/>
    </source>
</evidence>
<protein>
    <recommendedName>
        <fullName evidence="7">Tricorn protease homolog</fullName>
        <ecNumber evidence="7">3.4.21.-</ecNumber>
    </recommendedName>
</protein>
<dbReference type="InterPro" id="IPR005151">
    <property type="entry name" value="Tail-specific_protease"/>
</dbReference>
<dbReference type="PANTHER" id="PTHR43253:SF1">
    <property type="entry name" value="TRICORN PROTEASE HOMOLOG 2-RELATED"/>
    <property type="match status" value="1"/>
</dbReference>
<dbReference type="InterPro" id="IPR015943">
    <property type="entry name" value="WD40/YVTN_repeat-like_dom_sf"/>
</dbReference>
<comment type="subcellular location">
    <subcellularLocation>
        <location evidence="1 7">Cytoplasm</location>
    </subcellularLocation>
</comment>
<comment type="function">
    <text evidence="7">Degrades oligopeptides.</text>
</comment>
<evidence type="ECO:0000259" key="9">
    <source>
        <dbReference type="SMART" id="SM00245"/>
    </source>
</evidence>
<dbReference type="Pfam" id="PF14684">
    <property type="entry name" value="Tricorn_C1"/>
    <property type="match status" value="1"/>
</dbReference>
<evidence type="ECO:0000256" key="3">
    <source>
        <dbReference type="ARBA" id="ARBA00022490"/>
    </source>
</evidence>
<keyword evidence="3 7" id="KW-0963">Cytoplasm</keyword>
<dbReference type="InterPro" id="IPR029045">
    <property type="entry name" value="ClpP/crotonase-like_dom_sf"/>
</dbReference>
<proteinExistence type="inferred from homology"/>
<dbReference type="SUPFAM" id="SSF52096">
    <property type="entry name" value="ClpP/crotonase"/>
    <property type="match status" value="1"/>
</dbReference>
<dbReference type="InterPro" id="IPR036034">
    <property type="entry name" value="PDZ_sf"/>
</dbReference>
<organism evidence="10 11">
    <name type="scientific">Tahibacter amnicola</name>
    <dbReference type="NCBI Taxonomy" id="2976241"/>
    <lineage>
        <taxon>Bacteria</taxon>
        <taxon>Pseudomonadati</taxon>
        <taxon>Pseudomonadota</taxon>
        <taxon>Gammaproteobacteria</taxon>
        <taxon>Lysobacterales</taxon>
        <taxon>Rhodanobacteraceae</taxon>
        <taxon>Tahibacter</taxon>
    </lineage>
</organism>
<dbReference type="Gene3D" id="2.120.10.60">
    <property type="entry name" value="Tricorn protease N-terminal domain"/>
    <property type="match status" value="1"/>
</dbReference>
<comment type="similarity">
    <text evidence="2 7">Belongs to the peptidase S41B family.</text>
</comment>
<dbReference type="Pfam" id="PF26549">
    <property type="entry name" value="Tricorn_N"/>
    <property type="match status" value="1"/>
</dbReference>
<evidence type="ECO:0000256" key="7">
    <source>
        <dbReference type="PIRNR" id="PIRNR036421"/>
    </source>
</evidence>
<dbReference type="InterPro" id="IPR028204">
    <property type="entry name" value="Tricorn_C1"/>
</dbReference>
<evidence type="ECO:0000313" key="10">
    <source>
        <dbReference type="EMBL" id="UXI68533.1"/>
    </source>
</evidence>
<dbReference type="EMBL" id="CP104694">
    <property type="protein sequence ID" value="UXI68533.1"/>
    <property type="molecule type" value="Genomic_DNA"/>
</dbReference>
<dbReference type="Pfam" id="PF14685">
    <property type="entry name" value="PDZ_Tricorn"/>
    <property type="match status" value="1"/>
</dbReference>
<keyword evidence="11" id="KW-1185">Reference proteome</keyword>
<dbReference type="SUPFAM" id="SSF50960">
    <property type="entry name" value="TolB, C-terminal domain"/>
    <property type="match status" value="1"/>
</dbReference>
<dbReference type="SUPFAM" id="SSF50156">
    <property type="entry name" value="PDZ domain-like"/>
    <property type="match status" value="1"/>
</dbReference>
<evidence type="ECO:0000313" key="11">
    <source>
        <dbReference type="Proteomes" id="UP001064632"/>
    </source>
</evidence>
<gene>
    <name evidence="10" type="ORF">N4264_02440</name>
</gene>
<keyword evidence="4 7" id="KW-0645">Protease</keyword>
<dbReference type="SMART" id="SM00245">
    <property type="entry name" value="TSPc"/>
    <property type="match status" value="1"/>
</dbReference>
<dbReference type="PANTHER" id="PTHR43253">
    <property type="entry name" value="TRICORN PROTEASE HOMOLOG 2-RELATED"/>
    <property type="match status" value="1"/>
</dbReference>
<dbReference type="Pfam" id="PF03572">
    <property type="entry name" value="Peptidase_S41"/>
    <property type="match status" value="1"/>
</dbReference>
<name>A0ABY6BGU0_9GAMM</name>
<dbReference type="Proteomes" id="UP001064632">
    <property type="component" value="Chromosome"/>
</dbReference>
<evidence type="ECO:0000256" key="4">
    <source>
        <dbReference type="ARBA" id="ARBA00022670"/>
    </source>
</evidence>
<dbReference type="Gene3D" id="2.30.42.10">
    <property type="match status" value="1"/>
</dbReference>
<evidence type="ECO:0000256" key="2">
    <source>
        <dbReference type="ARBA" id="ARBA00008524"/>
    </source>
</evidence>
<dbReference type="Gene3D" id="3.90.226.10">
    <property type="entry name" value="2-enoyl-CoA Hydratase, Chain A, domain 1"/>
    <property type="match status" value="1"/>
</dbReference>
<keyword evidence="6 7" id="KW-0720">Serine protease</keyword>
<reference evidence="10" key="1">
    <citation type="submission" date="2022-09" db="EMBL/GenBank/DDBJ databases">
        <title>Tahibacter sp. nov., isolated from a fresh water.</title>
        <authorList>
            <person name="Baek J.H."/>
            <person name="Lee J.K."/>
            <person name="Kim J.M."/>
            <person name="Jeon C.O."/>
        </authorList>
    </citation>
    <scope>NUCLEOTIDE SEQUENCE</scope>
    <source>
        <strain evidence="10">W38</strain>
    </source>
</reference>
<sequence length="1085" mass="119590">MPISPVLATAAILLGATPPAEDTGTRLLRLPDICGNHIAFVYAGDVYRVAATGGTALRLTSHLGNELYPKFSPDCAQIAFSAEYDGTRQVYVIPTSGGAPRQISWYNDVGAMPPRGGTDYRVLDWSPDGRNVLVRVNRLPFDERGGRPYLIPADGGLETPLAIPESGGGMFAPDGKSVVYTPIDRDFRSWKRYRGGRAQEVWTYDLVNNTSQRLTHHPASDHQPMWVGNTIFFASDRGQTLNLWSVSPQGGEPVQRTQFSDFDVMWPSAGADAIVFEQGGYLWRFDPATGSAAKVDIQVTGDFPQALPQWKKAAAYVESFDLSPQGERAVFGARGEIFTVPAKNGEVRNISRTPAEREISVSWSPDGKTIAYLSDATGEYEIYLRAQDGSGEPRRITTDGDTWRFPPAWSPDSTRLAYADKRQRLRIVEVATGATTEVDSSTFEDITDYAWAPDSQWLAYGRSTDTHLSQLFLYSLRSGKSVALAEPTSSAFSPAFDPKGRWLYFLSNRDWNLTFSAHEQNYLYTNATKPYALILAKDGPTPYPNKSDEAGDDSVGKARAERETAPDKGPGPTRIDLDGISGRVVALKVAGGSYQALRAGNDAIYFLSGSPRQQSFELRRLALDADQDKPVAANLNDYRVSLSGDKLLLRQAERYAIVKADASQDFNAGALNLDRMELFVDPRVEWKQEFTDAWRLVRDWFYEPGVHGGIERWNLIRERYGRWLPHVASRADFDYLLQEVAGETNAGHVYVQSSTDMPKVERHASGLLGAEFATHPSGYFRIAKIFAGENWNRDQRSPLTEPGIDVREGHFLLAVDGVDARSVKNPYALLHGKGDVVVSLRVSDNPEGREARDVRVRTLTSEQSLRYADWVASRRALVEKLSGGRIGYIHVPNTAVEGNRELNRGMLAYHEKEALIIDDRYNGGGFIPDRMIELVARQPLNYWKRRGLDPVPTPLVSHEGPKAMLINGLSSSGGDAFPYYFRKLKLGTLIGTRTWGGLIGIAGNPNLADGGTILAANFRFMGTDGKWAVENEGVAPDIEIIDRPELIAAGKDPSIEKAVDVLLAQLPAVRAAPVQAPAPPTHFGE</sequence>
<dbReference type="Gene3D" id="3.30.750.44">
    <property type="match status" value="1"/>
</dbReference>
<evidence type="ECO:0000256" key="5">
    <source>
        <dbReference type="ARBA" id="ARBA00022801"/>
    </source>
</evidence>
<dbReference type="InterPro" id="IPR012393">
    <property type="entry name" value="Tricorn_protease"/>
</dbReference>
<evidence type="ECO:0000256" key="8">
    <source>
        <dbReference type="SAM" id="MobiDB-lite"/>
    </source>
</evidence>
<keyword evidence="5 7" id="KW-0378">Hydrolase</keyword>
<dbReference type="EC" id="3.4.21.-" evidence="7"/>
<feature type="domain" description="Tail specific protease" evidence="9">
    <location>
        <begin position="851"/>
        <end position="1041"/>
    </location>
</feature>
<evidence type="ECO:0000256" key="1">
    <source>
        <dbReference type="ARBA" id="ARBA00004496"/>
    </source>
</evidence>
<dbReference type="PIRSF" id="PIRSF036421">
    <property type="entry name" value="Tricorn_protease"/>
    <property type="match status" value="1"/>
</dbReference>
<dbReference type="CDD" id="cd07562">
    <property type="entry name" value="Peptidase_S41_TRI"/>
    <property type="match status" value="1"/>
</dbReference>
<feature type="compositionally biased region" description="Basic and acidic residues" evidence="8">
    <location>
        <begin position="546"/>
        <end position="566"/>
    </location>
</feature>
<dbReference type="SUPFAM" id="SSF82171">
    <property type="entry name" value="DPP6 N-terminal domain-like"/>
    <property type="match status" value="1"/>
</dbReference>